<name>A0A511FHA5_9CELL</name>
<reference evidence="2 4" key="2">
    <citation type="submission" date="2020-08" db="EMBL/GenBank/DDBJ databases">
        <title>Sequencing the genomes of 1000 actinobacteria strains.</title>
        <authorList>
            <person name="Klenk H.-P."/>
        </authorList>
    </citation>
    <scope>NUCLEOTIDE SEQUENCE [LARGE SCALE GENOMIC DNA]</scope>
    <source>
        <strain evidence="2 4">DSM 9581</strain>
    </source>
</reference>
<evidence type="ECO:0000313" key="4">
    <source>
        <dbReference type="Proteomes" id="UP000564629"/>
    </source>
</evidence>
<dbReference type="InterPro" id="IPR019639">
    <property type="entry name" value="DUF2505"/>
</dbReference>
<dbReference type="AlphaFoldDB" id="A0A511FHA5"/>
<dbReference type="EMBL" id="JACHDN010000001">
    <property type="protein sequence ID" value="MBB5473971.1"/>
    <property type="molecule type" value="Genomic_DNA"/>
</dbReference>
<evidence type="ECO:0008006" key="5">
    <source>
        <dbReference type="Google" id="ProtNLM"/>
    </source>
</evidence>
<comment type="caution">
    <text evidence="1">The sequence shown here is derived from an EMBL/GenBank/DDBJ whole genome shotgun (WGS) entry which is preliminary data.</text>
</comment>
<evidence type="ECO:0000313" key="2">
    <source>
        <dbReference type="EMBL" id="MBB5473971.1"/>
    </source>
</evidence>
<keyword evidence="3" id="KW-1185">Reference proteome</keyword>
<dbReference type="Pfam" id="PF10698">
    <property type="entry name" value="DUF2505"/>
    <property type="match status" value="1"/>
</dbReference>
<dbReference type="EMBL" id="BJVQ01000089">
    <property type="protein sequence ID" value="GEL48593.1"/>
    <property type="molecule type" value="Genomic_DNA"/>
</dbReference>
<accession>A0A511FHA5</accession>
<reference evidence="1 3" key="1">
    <citation type="submission" date="2019-07" db="EMBL/GenBank/DDBJ databases">
        <title>Whole genome shotgun sequence of Cellulomonas hominis NBRC 16055.</title>
        <authorList>
            <person name="Hosoyama A."/>
            <person name="Uohara A."/>
            <person name="Ohji S."/>
            <person name="Ichikawa N."/>
        </authorList>
    </citation>
    <scope>NUCLEOTIDE SEQUENCE [LARGE SCALE GENOMIC DNA]</scope>
    <source>
        <strain evidence="1 3">NBRC 16055</strain>
    </source>
</reference>
<dbReference type="Proteomes" id="UP000321723">
    <property type="component" value="Unassembled WGS sequence"/>
</dbReference>
<dbReference type="RefSeq" id="WP_146840573.1">
    <property type="nucleotide sequence ID" value="NZ_BJVQ01000089.1"/>
</dbReference>
<protein>
    <recommendedName>
        <fullName evidence="5">DUF2505 domain-containing protein</fullName>
    </recommendedName>
</protein>
<dbReference type="OrthoDB" id="3266819at2"/>
<proteinExistence type="predicted"/>
<organism evidence="1 3">
    <name type="scientific">Cellulomonas hominis</name>
    <dbReference type="NCBI Taxonomy" id="156981"/>
    <lineage>
        <taxon>Bacteria</taxon>
        <taxon>Bacillati</taxon>
        <taxon>Actinomycetota</taxon>
        <taxon>Actinomycetes</taxon>
        <taxon>Micrococcales</taxon>
        <taxon>Cellulomonadaceae</taxon>
        <taxon>Cellulomonas</taxon>
    </lineage>
</organism>
<gene>
    <name evidence="1" type="ORF">CHO01_37090</name>
    <name evidence="2" type="ORF">HNR08_002707</name>
</gene>
<evidence type="ECO:0000313" key="3">
    <source>
        <dbReference type="Proteomes" id="UP000321723"/>
    </source>
</evidence>
<dbReference type="Proteomes" id="UP000564629">
    <property type="component" value="Unassembled WGS sequence"/>
</dbReference>
<evidence type="ECO:0000313" key="1">
    <source>
        <dbReference type="EMBL" id="GEL48593.1"/>
    </source>
</evidence>
<sequence length="168" mass="17342">MHLQVTLSVPTDARTAGRMLADPVYVRAKVRASGAEDLQVDVTPGEEGAFTVTTRRALPTDQIPPNVRAFVGSTLEVRQAEAWEPPAADGGRRGTVAVEIAGAPVRLTGTVVLAGAGGTSTITYDGDLKAHVPLFGAAVEEAAAKAVRGALQAEEAVAREWVASATEA</sequence>